<evidence type="ECO:0000256" key="8">
    <source>
        <dbReference type="ARBA" id="ARBA00022989"/>
    </source>
</evidence>
<evidence type="ECO:0000256" key="6">
    <source>
        <dbReference type="ARBA" id="ARBA00022692"/>
    </source>
</evidence>
<evidence type="ECO:0000256" key="7">
    <source>
        <dbReference type="ARBA" id="ARBA00022777"/>
    </source>
</evidence>
<dbReference type="InterPro" id="IPR004358">
    <property type="entry name" value="Sig_transdc_His_kin-like_C"/>
</dbReference>
<keyword evidence="8" id="KW-1133">Transmembrane helix</keyword>
<comment type="subcellular location">
    <subcellularLocation>
        <location evidence="2">Cell membrane</location>
    </subcellularLocation>
</comment>
<comment type="catalytic activity">
    <reaction evidence="1">
        <text>ATP + protein L-histidine = ADP + protein N-phospho-L-histidine.</text>
        <dbReference type="EC" id="2.7.13.3"/>
    </reaction>
</comment>
<evidence type="ECO:0000256" key="10">
    <source>
        <dbReference type="ARBA" id="ARBA00023136"/>
    </source>
</evidence>
<dbReference type="CDD" id="cd00075">
    <property type="entry name" value="HATPase"/>
    <property type="match status" value="1"/>
</dbReference>
<dbReference type="RefSeq" id="WP_344945103.1">
    <property type="nucleotide sequence ID" value="NZ_BAAAZR010000019.1"/>
</dbReference>
<comment type="caution">
    <text evidence="12">The sequence shown here is derived from an EMBL/GenBank/DDBJ whole genome shotgun (WGS) entry which is preliminary data.</text>
</comment>
<keyword evidence="13" id="KW-1185">Reference proteome</keyword>
<organism evidence="12 13">
    <name type="scientific">Sphaerisporangium flaviroseum</name>
    <dbReference type="NCBI Taxonomy" id="509199"/>
    <lineage>
        <taxon>Bacteria</taxon>
        <taxon>Bacillati</taxon>
        <taxon>Actinomycetota</taxon>
        <taxon>Actinomycetes</taxon>
        <taxon>Streptosporangiales</taxon>
        <taxon>Streptosporangiaceae</taxon>
        <taxon>Sphaerisporangium</taxon>
    </lineage>
</organism>
<protein>
    <recommendedName>
        <fullName evidence="3">histidine kinase</fullName>
        <ecNumber evidence="3">2.7.13.3</ecNumber>
    </recommendedName>
</protein>
<dbReference type="EC" id="2.7.13.3" evidence="3"/>
<dbReference type="EMBL" id="BAAAZR010000019">
    <property type="protein sequence ID" value="GAA3824106.1"/>
    <property type="molecule type" value="Genomic_DNA"/>
</dbReference>
<gene>
    <name evidence="12" type="ORF">GCM10022226_50870</name>
</gene>
<evidence type="ECO:0000256" key="4">
    <source>
        <dbReference type="ARBA" id="ARBA00022553"/>
    </source>
</evidence>
<dbReference type="InterPro" id="IPR003594">
    <property type="entry name" value="HATPase_dom"/>
</dbReference>
<evidence type="ECO:0000256" key="1">
    <source>
        <dbReference type="ARBA" id="ARBA00000085"/>
    </source>
</evidence>
<dbReference type="InterPro" id="IPR005467">
    <property type="entry name" value="His_kinase_dom"/>
</dbReference>
<keyword evidence="9" id="KW-0902">Two-component regulatory system</keyword>
<evidence type="ECO:0000256" key="3">
    <source>
        <dbReference type="ARBA" id="ARBA00012438"/>
    </source>
</evidence>
<evidence type="ECO:0000256" key="9">
    <source>
        <dbReference type="ARBA" id="ARBA00023012"/>
    </source>
</evidence>
<dbReference type="Proteomes" id="UP001500888">
    <property type="component" value="Unassembled WGS sequence"/>
</dbReference>
<keyword evidence="10" id="KW-0472">Membrane</keyword>
<sequence>MVAIATVVLAGRKLRRRILRRIGDVSYRLAGINEIDAYDEIESGRDPAEILRLIRNINITLEIVDRQRQYANNVSHELRNPLSGLRVELEEAQLHPEQTDIHRLVKQVLQGIERLEGIVADLLFLGRIGSQSEGREVLDLGEIARQEVLGRDGKIPIRCAIDPGVMTCAVRAQISRLLTNLLDNAQRYAEHFVDVEVHRRGDMAELAVSDDGEGIPEKDRERVFERFTRLGTSAKRDGPGTGLGLAIARDVAKTHSGTIHVEPSATGGARFVFQIPISSC</sequence>
<dbReference type="InterPro" id="IPR036890">
    <property type="entry name" value="HATPase_C_sf"/>
</dbReference>
<dbReference type="CDD" id="cd00082">
    <property type="entry name" value="HisKA"/>
    <property type="match status" value="1"/>
</dbReference>
<dbReference type="PRINTS" id="PR00344">
    <property type="entry name" value="BCTRLSENSOR"/>
</dbReference>
<evidence type="ECO:0000313" key="13">
    <source>
        <dbReference type="Proteomes" id="UP001500888"/>
    </source>
</evidence>
<dbReference type="SUPFAM" id="SSF47384">
    <property type="entry name" value="Homodimeric domain of signal transducing histidine kinase"/>
    <property type="match status" value="1"/>
</dbReference>
<evidence type="ECO:0000256" key="2">
    <source>
        <dbReference type="ARBA" id="ARBA00004236"/>
    </source>
</evidence>
<keyword evidence="5" id="KW-0808">Transferase</keyword>
<dbReference type="Pfam" id="PF02518">
    <property type="entry name" value="HATPase_c"/>
    <property type="match status" value="1"/>
</dbReference>
<accession>A0ABP7IQL6</accession>
<dbReference type="SMART" id="SM00388">
    <property type="entry name" value="HisKA"/>
    <property type="match status" value="1"/>
</dbReference>
<reference evidence="13" key="1">
    <citation type="journal article" date="2019" name="Int. J. Syst. Evol. Microbiol.">
        <title>The Global Catalogue of Microorganisms (GCM) 10K type strain sequencing project: providing services to taxonomists for standard genome sequencing and annotation.</title>
        <authorList>
            <consortium name="The Broad Institute Genomics Platform"/>
            <consortium name="The Broad Institute Genome Sequencing Center for Infectious Disease"/>
            <person name="Wu L."/>
            <person name="Ma J."/>
        </authorList>
    </citation>
    <scope>NUCLEOTIDE SEQUENCE [LARGE SCALE GENOMIC DNA]</scope>
    <source>
        <strain evidence="13">JCM 16908</strain>
    </source>
</reference>
<evidence type="ECO:0000259" key="11">
    <source>
        <dbReference type="PROSITE" id="PS50109"/>
    </source>
</evidence>
<dbReference type="InterPro" id="IPR003661">
    <property type="entry name" value="HisK_dim/P_dom"/>
</dbReference>
<keyword evidence="6" id="KW-0812">Transmembrane</keyword>
<proteinExistence type="predicted"/>
<dbReference type="PANTHER" id="PTHR45436">
    <property type="entry name" value="SENSOR HISTIDINE KINASE YKOH"/>
    <property type="match status" value="1"/>
</dbReference>
<feature type="domain" description="Histidine kinase" evidence="11">
    <location>
        <begin position="73"/>
        <end position="279"/>
    </location>
</feature>
<name>A0ABP7IQL6_9ACTN</name>
<dbReference type="PANTHER" id="PTHR45436:SF5">
    <property type="entry name" value="SENSOR HISTIDINE KINASE TRCS"/>
    <property type="match status" value="1"/>
</dbReference>
<dbReference type="SUPFAM" id="SSF55874">
    <property type="entry name" value="ATPase domain of HSP90 chaperone/DNA topoisomerase II/histidine kinase"/>
    <property type="match status" value="1"/>
</dbReference>
<keyword evidence="4" id="KW-0597">Phosphoprotein</keyword>
<dbReference type="Pfam" id="PF00512">
    <property type="entry name" value="HisKA"/>
    <property type="match status" value="1"/>
</dbReference>
<dbReference type="Gene3D" id="3.30.565.10">
    <property type="entry name" value="Histidine kinase-like ATPase, C-terminal domain"/>
    <property type="match status" value="1"/>
</dbReference>
<evidence type="ECO:0000313" key="12">
    <source>
        <dbReference type="EMBL" id="GAA3824106.1"/>
    </source>
</evidence>
<dbReference type="Gene3D" id="1.10.287.130">
    <property type="match status" value="1"/>
</dbReference>
<evidence type="ECO:0000256" key="5">
    <source>
        <dbReference type="ARBA" id="ARBA00022679"/>
    </source>
</evidence>
<dbReference type="SMART" id="SM00387">
    <property type="entry name" value="HATPase_c"/>
    <property type="match status" value="1"/>
</dbReference>
<dbReference type="PROSITE" id="PS50109">
    <property type="entry name" value="HIS_KIN"/>
    <property type="match status" value="1"/>
</dbReference>
<dbReference type="InterPro" id="IPR036097">
    <property type="entry name" value="HisK_dim/P_sf"/>
</dbReference>
<keyword evidence="7" id="KW-0418">Kinase</keyword>
<dbReference type="InterPro" id="IPR050428">
    <property type="entry name" value="TCS_sensor_his_kinase"/>
</dbReference>